<name>A0A5K7XEF6_9BACT</name>
<protein>
    <submittedName>
        <fullName evidence="3">Neuraminidase NanP</fullName>
    </submittedName>
</protein>
<reference evidence="4" key="1">
    <citation type="submission" date="2019-10" db="EMBL/GenBank/DDBJ databases">
        <title>Lacipirellula parvula gen. nov., sp. nov., representing a lineage of planctomycetes widespread in freshwater anoxic habitats, and description of the family Lacipirellulaceae.</title>
        <authorList>
            <person name="Dedysh S.N."/>
            <person name="Kulichevskaya I.S."/>
            <person name="Beletsky A.V."/>
            <person name="Rakitin A.L."/>
            <person name="Mardanov A.V."/>
            <person name="Ivanova A.A."/>
            <person name="Saltykova V.X."/>
            <person name="Rijpstra W.I.C."/>
            <person name="Sinninghe Damste J.S."/>
            <person name="Ravin N.V."/>
        </authorList>
    </citation>
    <scope>NUCLEOTIDE SEQUENCE [LARGE SCALE GENOMIC DNA]</scope>
    <source>
        <strain evidence="4">PX69</strain>
    </source>
</reference>
<feature type="domain" description="Glycoside hydrolase 123 catalytic" evidence="2">
    <location>
        <begin position="223"/>
        <end position="553"/>
    </location>
</feature>
<feature type="chain" id="PRO_5025053919" evidence="1">
    <location>
        <begin position="31"/>
        <end position="597"/>
    </location>
</feature>
<dbReference type="Proteomes" id="UP000326837">
    <property type="component" value="Chromosome"/>
</dbReference>
<evidence type="ECO:0000256" key="1">
    <source>
        <dbReference type="SAM" id="SignalP"/>
    </source>
</evidence>
<proteinExistence type="predicted"/>
<dbReference type="AlphaFoldDB" id="A0A5K7XEF6"/>
<organism evidence="3 4">
    <name type="scientific">Lacipirellula parvula</name>
    <dbReference type="NCBI Taxonomy" id="2650471"/>
    <lineage>
        <taxon>Bacteria</taxon>
        <taxon>Pseudomonadati</taxon>
        <taxon>Planctomycetota</taxon>
        <taxon>Planctomycetia</taxon>
        <taxon>Pirellulales</taxon>
        <taxon>Lacipirellulaceae</taxon>
        <taxon>Lacipirellula</taxon>
    </lineage>
</organism>
<sequence>MQRRDMLKTLAAGTAAVGVSAAAPAGVALAAASVDRVGTPLEKESVQFWSETSLKRIFPNTEPGSAAELQLTSARNAQLSFQLAFRNLRDCSIRVRAAVEAPQGWSVRVRRVGYVPIAQLDTDVPVDELDGVGHLPGLAPDPLFPEETAHIGPSSNGAFWITLHIPADAQVGANKLDAKLTIEDEFRFPQWMGVPPQSVELPISVDIRPLVLEKRNDFPVTHWISADSIWEYYKTEPFSERFWELADAYVADLTAHNLDVVYSPIFNARHEILERPAQLLKVRRVGEDKYEFDFSDVRRWIQIAKKNNAEYLEWTHFFTPAPTSGKYPQRIFERWGDGKIGKLLWAPEISATSDTYRRFLEQFLPQFKQVLEEEQVSGRSLFHCADEPDGEVQIADYKSARALLRDLAPWMKVMDAMSDPHFATAGVTDMPIPSIATAPQFTAVGCPAWVYFCCGPRGRYLQRFHDTPLPKLRMAGWLFYKLKAKGFLHWGHNYWFVFCTGTPINPFLDAATGAWPGMPHGDAFVVYPGDNGPIDSIRWEVFAESLQDYAMLQSASVDPEDPLLEELQSYEAFPKQEAWLDASIADVLARPAADSKN</sequence>
<accession>A0A5K7XEF6</accession>
<evidence type="ECO:0000313" key="3">
    <source>
        <dbReference type="EMBL" id="BBO35180.1"/>
    </source>
</evidence>
<dbReference type="Pfam" id="PF13320">
    <property type="entry name" value="GH123_cat"/>
    <property type="match status" value="1"/>
</dbReference>
<feature type="signal peptide" evidence="1">
    <location>
        <begin position="1"/>
        <end position="30"/>
    </location>
</feature>
<evidence type="ECO:0000313" key="4">
    <source>
        <dbReference type="Proteomes" id="UP000326837"/>
    </source>
</evidence>
<dbReference type="RefSeq" id="WP_152100612.1">
    <property type="nucleotide sequence ID" value="NZ_AP021861.1"/>
</dbReference>
<dbReference type="PROSITE" id="PS51318">
    <property type="entry name" value="TAT"/>
    <property type="match status" value="1"/>
</dbReference>
<dbReference type="EMBL" id="AP021861">
    <property type="protein sequence ID" value="BBO35180.1"/>
    <property type="molecule type" value="Genomic_DNA"/>
</dbReference>
<evidence type="ECO:0000259" key="2">
    <source>
        <dbReference type="Pfam" id="PF13320"/>
    </source>
</evidence>
<keyword evidence="1" id="KW-0732">Signal</keyword>
<dbReference type="InterPro" id="IPR006311">
    <property type="entry name" value="TAT_signal"/>
</dbReference>
<dbReference type="KEGG" id="lpav:PLANPX_4792"/>
<dbReference type="InterPro" id="IPR025150">
    <property type="entry name" value="GH123_cat"/>
</dbReference>
<gene>
    <name evidence="3" type="ORF">PLANPX_4792</name>
</gene>
<keyword evidence="4" id="KW-1185">Reference proteome</keyword>